<dbReference type="OMA" id="YRNVKNH"/>
<reference evidence="3" key="1">
    <citation type="submission" date="2015-02" db="EMBL/GenBank/DDBJ databases">
        <title>Genome sequencing for Strongylocentrotus purpuratus.</title>
        <authorList>
            <person name="Murali S."/>
            <person name="Liu Y."/>
            <person name="Vee V."/>
            <person name="English A."/>
            <person name="Wang M."/>
            <person name="Skinner E."/>
            <person name="Han Y."/>
            <person name="Muzny D.M."/>
            <person name="Worley K.C."/>
            <person name="Gibbs R.A."/>
        </authorList>
    </citation>
    <scope>NUCLEOTIDE SEQUENCE</scope>
</reference>
<dbReference type="AlphaFoldDB" id="A0A7M7P5D0"/>
<dbReference type="Pfam" id="PF10209">
    <property type="entry name" value="DUF2340"/>
    <property type="match status" value="1"/>
</dbReference>
<evidence type="ECO:0000313" key="2">
    <source>
        <dbReference type="EnsemblMetazoa" id="XP_030846283"/>
    </source>
</evidence>
<dbReference type="OrthoDB" id="937at2759"/>
<evidence type="ECO:0000256" key="1">
    <source>
        <dbReference type="ARBA" id="ARBA00007176"/>
    </source>
</evidence>
<organism evidence="2 3">
    <name type="scientific">Strongylocentrotus purpuratus</name>
    <name type="common">Purple sea urchin</name>
    <dbReference type="NCBI Taxonomy" id="7668"/>
    <lineage>
        <taxon>Eukaryota</taxon>
        <taxon>Metazoa</taxon>
        <taxon>Echinodermata</taxon>
        <taxon>Eleutherozoa</taxon>
        <taxon>Echinozoa</taxon>
        <taxon>Echinoidea</taxon>
        <taxon>Euechinoidea</taxon>
        <taxon>Echinacea</taxon>
        <taxon>Camarodonta</taxon>
        <taxon>Echinidea</taxon>
        <taxon>Strongylocentrotidae</taxon>
        <taxon>Strongylocentrotus</taxon>
    </lineage>
</organism>
<proteinExistence type="inferred from homology"/>
<accession>A0A7M7P5D0</accession>
<keyword evidence="3" id="KW-1185">Reference proteome</keyword>
<evidence type="ECO:0000313" key="3">
    <source>
        <dbReference type="Proteomes" id="UP000007110"/>
    </source>
</evidence>
<protein>
    <submittedName>
        <fullName evidence="2">Uncharacterized protein</fullName>
    </submittedName>
</protein>
<name>A0A7M7P5D0_STRPU</name>
<dbReference type="EnsemblMetazoa" id="XM_030990423">
    <property type="protein sequence ID" value="XP_030846283"/>
    <property type="gene ID" value="LOC579043"/>
</dbReference>
<dbReference type="KEGG" id="spu:579043"/>
<dbReference type="PANTHER" id="PTHR18444:SF9">
    <property type="entry name" value="UPF0538 PROTEIN C2ORF76"/>
    <property type="match status" value="1"/>
</dbReference>
<dbReference type="GeneID" id="579043"/>
<dbReference type="CTD" id="130355"/>
<dbReference type="PANTHER" id="PTHR18444">
    <property type="entry name" value="UPF0538 FAMILY MEMBER"/>
    <property type="match status" value="1"/>
</dbReference>
<dbReference type="Proteomes" id="UP000007110">
    <property type="component" value="Unassembled WGS sequence"/>
</dbReference>
<dbReference type="RefSeq" id="XP_030846283.1">
    <property type="nucleotide sequence ID" value="XM_030990423.1"/>
</dbReference>
<reference evidence="2" key="2">
    <citation type="submission" date="2021-01" db="UniProtKB">
        <authorList>
            <consortium name="EnsemblMetazoa"/>
        </authorList>
    </citation>
    <scope>IDENTIFICATION</scope>
</reference>
<sequence>MEGSSEVLVTIRLIRSFLHRNIKHIVLHNVNLDDTVEELMNKIKEDIKTRSGLPPPFRKHGYDTLKVEYKKHGSKTSDPVINKEDDDKLMLKPDQTLKACNIENETEISFFNRKEYEQYKTDSTVVW</sequence>
<dbReference type="FunCoup" id="A0A7M7P5D0">
    <property type="interactions" value="77"/>
</dbReference>
<dbReference type="InParanoid" id="A0A7M7P5D0"/>
<dbReference type="InterPro" id="IPR018794">
    <property type="entry name" value="UPF0538"/>
</dbReference>
<comment type="similarity">
    <text evidence="1">Belongs to the UPF0538 family.</text>
</comment>